<evidence type="ECO:0000313" key="2">
    <source>
        <dbReference type="EMBL" id="RCJ04008.1"/>
    </source>
</evidence>
<dbReference type="PANTHER" id="PTHR33797">
    <property type="entry name" value="ORGANIC HYDROPEROXIDE RESISTANCE PROTEIN-LIKE"/>
    <property type="match status" value="1"/>
</dbReference>
<accession>A0A367P844</accession>
<gene>
    <name evidence="2" type="ORF">DDK22_34125</name>
</gene>
<evidence type="ECO:0000256" key="1">
    <source>
        <dbReference type="ARBA" id="ARBA00007378"/>
    </source>
</evidence>
<reference evidence="2 3" key="1">
    <citation type="submission" date="2018-04" db="EMBL/GenBank/DDBJ databases">
        <title>Cupriavidus necator CR12 genome sequencing and assembly.</title>
        <authorList>
            <person name="Ben Fekih I."/>
            <person name="Mazhar H.S."/>
            <person name="Bello S.K."/>
            <person name="Rensing C."/>
        </authorList>
    </citation>
    <scope>NUCLEOTIDE SEQUENCE [LARGE SCALE GENOMIC DNA]</scope>
    <source>
        <strain evidence="2 3">CR12</strain>
    </source>
</reference>
<dbReference type="Gene3D" id="3.30.300.20">
    <property type="match status" value="1"/>
</dbReference>
<proteinExistence type="inferred from homology"/>
<name>A0A367P844_CUPNE</name>
<dbReference type="InterPro" id="IPR019953">
    <property type="entry name" value="OHR"/>
</dbReference>
<sequence>MSKIEKVLATGKTHTMHSSAGVTSRGHNGTLDIALSPGNSTTPAHVFTTVQPHPTAEQLFAGAWSACYIAAVGLVAKEMKLELPSDLAVDIEVDLGQTGAEYFLQARLNLRAPGLPQNVATQLAHAADAICPYSKATRGNIEVALNVFTS</sequence>
<dbReference type="GO" id="GO:0006979">
    <property type="term" value="P:response to oxidative stress"/>
    <property type="evidence" value="ECO:0007669"/>
    <property type="project" value="InterPro"/>
</dbReference>
<dbReference type="NCBIfam" id="TIGR03561">
    <property type="entry name" value="organ_hyd_perox"/>
    <property type="match status" value="1"/>
</dbReference>
<dbReference type="EMBL" id="QDHA01000116">
    <property type="protein sequence ID" value="RCJ04008.1"/>
    <property type="molecule type" value="Genomic_DNA"/>
</dbReference>
<evidence type="ECO:0000313" key="3">
    <source>
        <dbReference type="Proteomes" id="UP000253501"/>
    </source>
</evidence>
<dbReference type="AlphaFoldDB" id="A0A367P844"/>
<dbReference type="Proteomes" id="UP000253501">
    <property type="component" value="Unassembled WGS sequence"/>
</dbReference>
<dbReference type="InterPro" id="IPR003718">
    <property type="entry name" value="OsmC/Ohr_fam"/>
</dbReference>
<dbReference type="PANTHER" id="PTHR33797:SF2">
    <property type="entry name" value="ORGANIC HYDROPEROXIDE RESISTANCE PROTEIN-LIKE"/>
    <property type="match status" value="1"/>
</dbReference>
<protein>
    <submittedName>
        <fullName evidence="2">Ohr family peroxiredoxin</fullName>
    </submittedName>
</protein>
<organism evidence="2 3">
    <name type="scientific">Cupriavidus necator</name>
    <name type="common">Alcaligenes eutrophus</name>
    <name type="synonym">Ralstonia eutropha</name>
    <dbReference type="NCBI Taxonomy" id="106590"/>
    <lineage>
        <taxon>Bacteria</taxon>
        <taxon>Pseudomonadati</taxon>
        <taxon>Pseudomonadota</taxon>
        <taxon>Betaproteobacteria</taxon>
        <taxon>Burkholderiales</taxon>
        <taxon>Burkholderiaceae</taxon>
        <taxon>Cupriavidus</taxon>
    </lineage>
</organism>
<comment type="caution">
    <text evidence="2">The sequence shown here is derived from an EMBL/GenBank/DDBJ whole genome shotgun (WGS) entry which is preliminary data.</text>
</comment>
<dbReference type="SUPFAM" id="SSF82784">
    <property type="entry name" value="OsmC-like"/>
    <property type="match status" value="1"/>
</dbReference>
<comment type="similarity">
    <text evidence="1">Belongs to the OsmC/Ohr family.</text>
</comment>
<dbReference type="InterPro" id="IPR015946">
    <property type="entry name" value="KH_dom-like_a/b"/>
</dbReference>
<dbReference type="RefSeq" id="WP_114135784.1">
    <property type="nucleotide sequence ID" value="NZ_CP068434.1"/>
</dbReference>
<dbReference type="Pfam" id="PF02566">
    <property type="entry name" value="OsmC"/>
    <property type="match status" value="1"/>
</dbReference>
<dbReference type="InterPro" id="IPR036102">
    <property type="entry name" value="OsmC/Ohrsf"/>
</dbReference>